<evidence type="ECO:0008006" key="3">
    <source>
        <dbReference type="Google" id="ProtNLM"/>
    </source>
</evidence>
<accession>A0A9D2KLB2</accession>
<organism evidence="1 2">
    <name type="scientific">Candidatus Lachnoclostridium stercoravium</name>
    <dbReference type="NCBI Taxonomy" id="2838633"/>
    <lineage>
        <taxon>Bacteria</taxon>
        <taxon>Bacillati</taxon>
        <taxon>Bacillota</taxon>
        <taxon>Clostridia</taxon>
        <taxon>Lachnospirales</taxon>
        <taxon>Lachnospiraceae</taxon>
    </lineage>
</organism>
<reference evidence="1" key="2">
    <citation type="submission" date="2021-04" db="EMBL/GenBank/DDBJ databases">
        <authorList>
            <person name="Gilroy R."/>
        </authorList>
    </citation>
    <scope>NUCLEOTIDE SEQUENCE</scope>
    <source>
        <strain evidence="1">CHK178-16964</strain>
    </source>
</reference>
<evidence type="ECO:0000313" key="1">
    <source>
        <dbReference type="EMBL" id="HJA70102.1"/>
    </source>
</evidence>
<name>A0A9D2KLB2_9FIRM</name>
<evidence type="ECO:0000313" key="2">
    <source>
        <dbReference type="Proteomes" id="UP000823900"/>
    </source>
</evidence>
<gene>
    <name evidence="1" type="ORF">IAA07_00800</name>
</gene>
<proteinExistence type="predicted"/>
<sequence length="357" mass="39608">MKKTINPRLLGLLLLIVIAAGTGIIYQMTAGKKEPIRLTGYLGGEKIGFIEDEEVQEILRDQYGIEIDYSKAGSLDMVILDQEGMDYLFPSSQTALEYYRELKGEPAKSEIILNTPIVLYTHKIVSDVLEEQGIVSEEDGVMYLDMAEMARIITEERSWKEIGLPELYGNVSIDTTDPAKSNSGNMFAGLLANTLNGGVTVDEEALPRILPQLQEVFDKLGYMETSSSDLFSQFLKMGVGAKPIIAGYESQLLEFAVEQPDDFAKIKDDIVMLYPSPTVWSTHIYIALTENGEMAVDGLLDPQVQELAWEKHGFRTSVYSAATDTSGFGVNGLAKDITRVMQMPDYAVMRQIIDSLQ</sequence>
<dbReference type="EMBL" id="DWZA01000005">
    <property type="protein sequence ID" value="HJA70102.1"/>
    <property type="molecule type" value="Genomic_DNA"/>
</dbReference>
<protein>
    <recommendedName>
        <fullName evidence="3">Extracellular solute-binding protein</fullName>
    </recommendedName>
</protein>
<dbReference type="AlphaFoldDB" id="A0A9D2KLB2"/>
<comment type="caution">
    <text evidence="1">The sequence shown here is derived from an EMBL/GenBank/DDBJ whole genome shotgun (WGS) entry which is preliminary data.</text>
</comment>
<dbReference type="Proteomes" id="UP000823900">
    <property type="component" value="Unassembled WGS sequence"/>
</dbReference>
<reference evidence="1" key="1">
    <citation type="journal article" date="2021" name="PeerJ">
        <title>Extensive microbial diversity within the chicken gut microbiome revealed by metagenomics and culture.</title>
        <authorList>
            <person name="Gilroy R."/>
            <person name="Ravi A."/>
            <person name="Getino M."/>
            <person name="Pursley I."/>
            <person name="Horton D.L."/>
            <person name="Alikhan N.F."/>
            <person name="Baker D."/>
            <person name="Gharbi K."/>
            <person name="Hall N."/>
            <person name="Watson M."/>
            <person name="Adriaenssens E.M."/>
            <person name="Foster-Nyarko E."/>
            <person name="Jarju S."/>
            <person name="Secka A."/>
            <person name="Antonio M."/>
            <person name="Oren A."/>
            <person name="Chaudhuri R.R."/>
            <person name="La Ragione R."/>
            <person name="Hildebrand F."/>
            <person name="Pallen M.J."/>
        </authorList>
    </citation>
    <scope>NUCLEOTIDE SEQUENCE</scope>
    <source>
        <strain evidence="1">CHK178-16964</strain>
    </source>
</reference>